<protein>
    <submittedName>
        <fullName evidence="1">Uncharacterized protein</fullName>
    </submittedName>
</protein>
<keyword evidence="2" id="KW-1185">Reference proteome</keyword>
<dbReference type="OrthoDB" id="2159336at2759"/>
<gene>
    <name evidence="1" type="ORF">GSI_07856</name>
</gene>
<reference evidence="1 2" key="1">
    <citation type="journal article" date="2015" name="Sci. Rep.">
        <title>Chromosome-level genome map provides insights into diverse defense mechanisms in the medicinal fungus Ganoderma sinense.</title>
        <authorList>
            <person name="Zhu Y."/>
            <person name="Xu J."/>
            <person name="Sun C."/>
            <person name="Zhou S."/>
            <person name="Xu H."/>
            <person name="Nelson D.R."/>
            <person name="Qian J."/>
            <person name="Song J."/>
            <person name="Luo H."/>
            <person name="Xiang L."/>
            <person name="Li Y."/>
            <person name="Xu Z."/>
            <person name="Ji A."/>
            <person name="Wang L."/>
            <person name="Lu S."/>
            <person name="Hayward A."/>
            <person name="Sun W."/>
            <person name="Li X."/>
            <person name="Schwartz D.C."/>
            <person name="Wang Y."/>
            <person name="Chen S."/>
        </authorList>
    </citation>
    <scope>NUCLEOTIDE SEQUENCE [LARGE SCALE GENOMIC DNA]</scope>
    <source>
        <strain evidence="1 2">ZZ0214-1</strain>
    </source>
</reference>
<proteinExistence type="predicted"/>
<name>A0A2G8S869_9APHY</name>
<dbReference type="SUPFAM" id="SSF103657">
    <property type="entry name" value="BAR/IMD domain-like"/>
    <property type="match status" value="1"/>
</dbReference>
<dbReference type="AlphaFoldDB" id="A0A2G8S869"/>
<dbReference type="STRING" id="1077348.A0A2G8S869"/>
<evidence type="ECO:0000313" key="2">
    <source>
        <dbReference type="Proteomes" id="UP000230002"/>
    </source>
</evidence>
<accession>A0A2G8S869</accession>
<sequence>MRSLAAVSPFDSQNRPTCDDHACGSKAIDKATEKLIKDGLVYDDRYNSLTKLRDREKTLNDEKNLFKRKALTLRRTSHDFVNTAVKNEFPRSLVQATQFIDTLFLTFYRGQLDIFYVSSVEMNGFDVSILAA</sequence>
<dbReference type="InterPro" id="IPR027267">
    <property type="entry name" value="AH/BAR_dom_sf"/>
</dbReference>
<dbReference type="Proteomes" id="UP000230002">
    <property type="component" value="Unassembled WGS sequence"/>
</dbReference>
<dbReference type="EMBL" id="AYKW01000017">
    <property type="protein sequence ID" value="PIL29945.1"/>
    <property type="molecule type" value="Genomic_DNA"/>
</dbReference>
<evidence type="ECO:0000313" key="1">
    <source>
        <dbReference type="EMBL" id="PIL29945.1"/>
    </source>
</evidence>
<organism evidence="1 2">
    <name type="scientific">Ganoderma sinense ZZ0214-1</name>
    <dbReference type="NCBI Taxonomy" id="1077348"/>
    <lineage>
        <taxon>Eukaryota</taxon>
        <taxon>Fungi</taxon>
        <taxon>Dikarya</taxon>
        <taxon>Basidiomycota</taxon>
        <taxon>Agaricomycotina</taxon>
        <taxon>Agaricomycetes</taxon>
        <taxon>Polyporales</taxon>
        <taxon>Polyporaceae</taxon>
        <taxon>Ganoderma</taxon>
    </lineage>
</organism>
<dbReference type="Gene3D" id="1.20.1270.60">
    <property type="entry name" value="Arfaptin homology (AH) domain/BAR domain"/>
    <property type="match status" value="1"/>
</dbReference>
<comment type="caution">
    <text evidence="1">The sequence shown here is derived from an EMBL/GenBank/DDBJ whole genome shotgun (WGS) entry which is preliminary data.</text>
</comment>